<gene>
    <name evidence="3" type="ORF">LCGC14_1079290</name>
</gene>
<reference evidence="3" key="1">
    <citation type="journal article" date="2015" name="Nature">
        <title>Complex archaea that bridge the gap between prokaryotes and eukaryotes.</title>
        <authorList>
            <person name="Spang A."/>
            <person name="Saw J.H."/>
            <person name="Jorgensen S.L."/>
            <person name="Zaremba-Niedzwiedzka K."/>
            <person name="Martijn J."/>
            <person name="Lind A.E."/>
            <person name="van Eijk R."/>
            <person name="Schleper C."/>
            <person name="Guy L."/>
            <person name="Ettema T.J."/>
        </authorList>
    </citation>
    <scope>NUCLEOTIDE SEQUENCE</scope>
</reference>
<dbReference type="Pfam" id="PF08308">
    <property type="entry name" value="PEGA"/>
    <property type="match status" value="4"/>
</dbReference>
<dbReference type="EMBL" id="LAZR01004712">
    <property type="protein sequence ID" value="KKN06246.1"/>
    <property type="molecule type" value="Genomic_DNA"/>
</dbReference>
<dbReference type="PANTHER" id="PTHR36194:SF1">
    <property type="entry name" value="S-LAYER-LIKE PROTEIN"/>
    <property type="match status" value="1"/>
</dbReference>
<feature type="compositionally biased region" description="Acidic residues" evidence="1">
    <location>
        <begin position="625"/>
        <end position="637"/>
    </location>
</feature>
<dbReference type="InterPro" id="IPR013229">
    <property type="entry name" value="PEGA"/>
</dbReference>
<dbReference type="AlphaFoldDB" id="A0A0F9PYX5"/>
<sequence>MVLNAGLLLQFGYPLSIIDLLPASVEVNLPGGVSGTFFLRSSEFLSATDAHRILLPAVSAGLKGNYKAQESIFEVLPPDFVMGRLTENELELSPDELEAWIRGGKTGTFPGEPVVEKAFLSIDSEPAGAKVFIDNVDTGQLTWIVSIAVSPGVHNIKVSGIEGFVETQGTATAIAGKTVKITIPMAPVPIGEPPTVPPVEPPTEPLPFSPFAQLLKHFLGAVPDWWKPIDDFTRWATENFGMDMTTNLSAENKALYEKLGLSDKILFFGGPMSIKQVGATAVGKQLATMTAEDFIENAARNPKATTTLLQSLAKGEFANYARGIGDNMLKRDVLQTGVRLILDANEKSLPLAAKLIKAAPNPTHLALMTAGVLGLASWASTDNLLWVLVGGVRDLINAGKPEEALTAIANARSTITFLNSNPVWRFVADFWLGFQREPIIAGTFNFLDIQESIARDNLAKEKTGSIAVETTPTNASIWINDRLNQWRSNTIIEKLIPGKYQIRVELAGHITHEKEVFVREEEQTPFVHEFEIIPPDIEPRGGRYQWEAKDKKTGATIGVAWFHNGNLQKSFTTADALDVIPDTYELRFTALGYKDWEDTILVELGKTTMVLVDMEKLDIPPPPPPDDDDTVTPDDGVEPEKGRLEVSSNTQAQIFIGGQDSGFKTPHSFDLTQGIYSIKLEADGFISRSTTTLVKSGEISNVALELREKDAPPTTTRLAKVSIQSEPSSAKILVNGVWTKKYTPDSILLEAGDYEIALSKSGFETWRTPLRLVEES</sequence>
<evidence type="ECO:0000259" key="2">
    <source>
        <dbReference type="Pfam" id="PF08308"/>
    </source>
</evidence>
<feature type="region of interest" description="Disordered" evidence="1">
    <location>
        <begin position="616"/>
        <end position="644"/>
    </location>
</feature>
<protein>
    <recommendedName>
        <fullName evidence="2">PEGA domain-containing protein</fullName>
    </recommendedName>
</protein>
<feature type="domain" description="PEGA" evidence="2">
    <location>
        <begin position="720"/>
        <end position="770"/>
    </location>
</feature>
<feature type="domain" description="PEGA" evidence="2">
    <location>
        <begin position="464"/>
        <end position="529"/>
    </location>
</feature>
<evidence type="ECO:0000256" key="1">
    <source>
        <dbReference type="SAM" id="MobiDB-lite"/>
    </source>
</evidence>
<evidence type="ECO:0000313" key="3">
    <source>
        <dbReference type="EMBL" id="KKN06246.1"/>
    </source>
</evidence>
<feature type="domain" description="PEGA" evidence="2">
    <location>
        <begin position="645"/>
        <end position="709"/>
    </location>
</feature>
<accession>A0A0F9PYX5</accession>
<organism evidence="3">
    <name type="scientific">marine sediment metagenome</name>
    <dbReference type="NCBI Taxonomy" id="412755"/>
    <lineage>
        <taxon>unclassified sequences</taxon>
        <taxon>metagenomes</taxon>
        <taxon>ecological metagenomes</taxon>
    </lineage>
</organism>
<proteinExistence type="predicted"/>
<name>A0A0F9PYX5_9ZZZZ</name>
<comment type="caution">
    <text evidence="3">The sequence shown here is derived from an EMBL/GenBank/DDBJ whole genome shotgun (WGS) entry which is preliminary data.</text>
</comment>
<dbReference type="PANTHER" id="PTHR36194">
    <property type="entry name" value="S-LAYER-LIKE PROTEIN"/>
    <property type="match status" value="1"/>
</dbReference>
<feature type="domain" description="PEGA" evidence="2">
    <location>
        <begin position="120"/>
        <end position="186"/>
    </location>
</feature>